<dbReference type="STRING" id="690417.IC63_17040"/>
<evidence type="ECO:0008006" key="5">
    <source>
        <dbReference type="Google" id="ProtNLM"/>
    </source>
</evidence>
<keyword evidence="4" id="KW-1185">Reference proteome</keyword>
<proteinExistence type="predicted"/>
<dbReference type="Gene3D" id="1.25.40.10">
    <property type="entry name" value="Tetratricopeptide repeat domain"/>
    <property type="match status" value="1"/>
</dbReference>
<evidence type="ECO:0000313" key="4">
    <source>
        <dbReference type="Proteomes" id="UP000029917"/>
    </source>
</evidence>
<feature type="compositionally biased region" description="Low complexity" evidence="2">
    <location>
        <begin position="269"/>
        <end position="293"/>
    </location>
</feature>
<sequence>MPEAAAPEARAPEAPAESSLADLRAELRTLAAELKSLRAELNASGAAGFKAAGGDSAIDRMNAMERQLTRMTGETERLKNRIERIVRDGTNRVGDIEFRLCELEDGCDLAALTTPTLGDLEGGGAVTQLPPQLAAPTAPAPDMPLTAEEQRAFDRANAAMQAGDFPQAADLFGLFAHTHAGSPAAAEALFLKGAALDSAGDPKAATAAWLSAFAAAPTGPRAPDALLGLARVSVVGKPASEACIYLTELTTRFAGTPQADEALRRSETAGCGALADDPAPPDATGADPAAGADPEAEADVADGG</sequence>
<dbReference type="Proteomes" id="UP000029917">
    <property type="component" value="Unassembled WGS sequence"/>
</dbReference>
<feature type="coiled-coil region" evidence="1">
    <location>
        <begin position="20"/>
        <end position="81"/>
    </location>
</feature>
<dbReference type="InterPro" id="IPR011990">
    <property type="entry name" value="TPR-like_helical_dom_sf"/>
</dbReference>
<dbReference type="EMBL" id="JRKS01000114">
    <property type="protein sequence ID" value="KGJ01504.1"/>
    <property type="molecule type" value="Genomic_DNA"/>
</dbReference>
<evidence type="ECO:0000256" key="1">
    <source>
        <dbReference type="SAM" id="Coils"/>
    </source>
</evidence>
<keyword evidence="1" id="KW-0175">Coiled coil</keyword>
<name>A0A099ETC2_9RHOB</name>
<dbReference type="SUPFAM" id="SSF48452">
    <property type="entry name" value="TPR-like"/>
    <property type="match status" value="1"/>
</dbReference>
<reference evidence="3 4" key="1">
    <citation type="submission" date="2014-09" db="EMBL/GenBank/DDBJ databases">
        <authorList>
            <person name="McGinnis J.M."/>
            <person name="Wolfgang W.J."/>
        </authorList>
    </citation>
    <scope>NUCLEOTIDE SEQUENCE [LARGE SCALE GENOMIC DNA]</scope>
    <source>
        <strain evidence="3 4">HAMBI 3106</strain>
    </source>
</reference>
<evidence type="ECO:0000256" key="2">
    <source>
        <dbReference type="SAM" id="MobiDB-lite"/>
    </source>
</evidence>
<feature type="region of interest" description="Disordered" evidence="2">
    <location>
        <begin position="1"/>
        <end position="20"/>
    </location>
</feature>
<gene>
    <name evidence="3" type="ORF">IC63_17040</name>
</gene>
<protein>
    <recommendedName>
        <fullName evidence="5">Tol-pal system protein</fullName>
    </recommendedName>
</protein>
<evidence type="ECO:0000313" key="3">
    <source>
        <dbReference type="EMBL" id="KGJ01504.1"/>
    </source>
</evidence>
<accession>A0A099ETC2</accession>
<feature type="compositionally biased region" description="Acidic residues" evidence="2">
    <location>
        <begin position="294"/>
        <end position="304"/>
    </location>
</feature>
<reference evidence="3 4" key="2">
    <citation type="submission" date="2014-10" db="EMBL/GenBank/DDBJ databases">
        <title>Paracoccus sanguinis sp. nov., isolated from clinical specimens of New York State patients.</title>
        <authorList>
            <person name="Mingle L.A."/>
            <person name="Cole J.A."/>
            <person name="Lapierre P."/>
            <person name="Musser K.A."/>
        </authorList>
    </citation>
    <scope>NUCLEOTIDE SEQUENCE [LARGE SCALE GENOMIC DNA]</scope>
    <source>
        <strain evidence="3 4">HAMBI 3106</strain>
    </source>
</reference>
<comment type="caution">
    <text evidence="3">The sequence shown here is derived from an EMBL/GenBank/DDBJ whole genome shotgun (WGS) entry which is preliminary data.</text>
</comment>
<organism evidence="3 4">
    <name type="scientific">Paracoccus sphaerophysae</name>
    <dbReference type="NCBI Taxonomy" id="690417"/>
    <lineage>
        <taxon>Bacteria</taxon>
        <taxon>Pseudomonadati</taxon>
        <taxon>Pseudomonadota</taxon>
        <taxon>Alphaproteobacteria</taxon>
        <taxon>Rhodobacterales</taxon>
        <taxon>Paracoccaceae</taxon>
        <taxon>Paracoccus</taxon>
    </lineage>
</organism>
<feature type="region of interest" description="Disordered" evidence="2">
    <location>
        <begin position="264"/>
        <end position="304"/>
    </location>
</feature>
<dbReference type="AlphaFoldDB" id="A0A099ETC2"/>